<evidence type="ECO:0000259" key="9">
    <source>
        <dbReference type="Pfam" id="PF05649"/>
    </source>
</evidence>
<dbReference type="Gene3D" id="3.40.390.10">
    <property type="entry name" value="Collagenase (Catalytic Domain)"/>
    <property type="match status" value="1"/>
</dbReference>
<evidence type="ECO:0008006" key="12">
    <source>
        <dbReference type="Google" id="ProtNLM"/>
    </source>
</evidence>
<dbReference type="Gene3D" id="1.10.1380.10">
    <property type="entry name" value="Neutral endopeptidase , domain2"/>
    <property type="match status" value="1"/>
</dbReference>
<keyword evidence="6" id="KW-0862">Zinc</keyword>
<evidence type="ECO:0000256" key="7">
    <source>
        <dbReference type="ARBA" id="ARBA00023049"/>
    </source>
</evidence>
<evidence type="ECO:0000256" key="1">
    <source>
        <dbReference type="ARBA" id="ARBA00001947"/>
    </source>
</evidence>
<dbReference type="STRING" id="1798689.A3I29_04905"/>
<reference evidence="10 11" key="1">
    <citation type="journal article" date="2016" name="Nat. Commun.">
        <title>Thousands of microbial genomes shed light on interconnected biogeochemical processes in an aquifer system.</title>
        <authorList>
            <person name="Anantharaman K."/>
            <person name="Brown C.T."/>
            <person name="Hug L.A."/>
            <person name="Sharon I."/>
            <person name="Castelle C.J."/>
            <person name="Probst A.J."/>
            <person name="Thomas B.C."/>
            <person name="Singh A."/>
            <person name="Wilkins M.J."/>
            <person name="Karaoz U."/>
            <person name="Brodie E.L."/>
            <person name="Williams K.H."/>
            <person name="Hubbard S.S."/>
            <person name="Banfield J.F."/>
        </authorList>
    </citation>
    <scope>NUCLEOTIDE SEQUENCE [LARGE SCALE GENOMIC DNA]</scope>
</reference>
<gene>
    <name evidence="10" type="ORF">A3I29_04905</name>
</gene>
<feature type="domain" description="Peptidase M13 C-terminal" evidence="8">
    <location>
        <begin position="458"/>
        <end position="659"/>
    </location>
</feature>
<dbReference type="InterPro" id="IPR000718">
    <property type="entry name" value="Peptidase_M13"/>
</dbReference>
<dbReference type="CDD" id="cd08662">
    <property type="entry name" value="M13"/>
    <property type="match status" value="1"/>
</dbReference>
<evidence type="ECO:0000313" key="11">
    <source>
        <dbReference type="Proteomes" id="UP000178726"/>
    </source>
</evidence>
<sequence>MSTIEIDAKRDLSFDPADRDTAIAPGDDFYHYAVGSWLKNHPIPDDHSRWGVFELLTEYTNNIVKHILEDPMPFTGTPDEPLARKVSDLYALGLDEERLECEGLLPLQVLLDEINALSTANEMARLVGKLHRTLSRPCFLFFATPDAKQSDTVIGGLVQGGLGLPERDYYLALDERSVDIRAKYVEHTARLLVLGGSSAAEARVAAEKIMQLETALATHMLPKEELRDPVKNYHKMPYADVQKLYPRFNWQIFFNELGLPNPGPIDVGQPDFFAGFNDLMGKIKLDDWKWYLRTNVLRSAAEYVSAAFEEEKFNFYGKVFSGLKQMKPRSKRVVETVDNWMGKAVGKLYVKDNFSSIAKERAHSLVENIRLAMEGRIKRLEWMGEATKVEALKKLHTITVKVGYPDKWYDYTPLVIDKNFSYVENIRRCYAFEMRRELDKIGKPVDRTEWLMDPQTVNAYYEPSKNEIVFPAGILQPPFFNDAVDDAMNYGGIGAVIGHEITHGFDDQGRQFDAYGNLRDWWTKEDEIRFKERAKGLVEQYNGFELLPGLLVNGEFTQGENIADLGGVEVAYDAFKLTDESKTKELIDGCTPDERFFLSYAQTWKTNVREEKARLYIKVDPHAPGIFRVNGSVSNVAAFYTIFKVLLHHKLYRPPEKRVKIW</sequence>
<comment type="caution">
    <text evidence="10">The sequence shown here is derived from an EMBL/GenBank/DDBJ whole genome shotgun (WGS) entry which is preliminary data.</text>
</comment>
<dbReference type="AlphaFoldDB" id="A0A1F6NA34"/>
<evidence type="ECO:0000313" key="10">
    <source>
        <dbReference type="EMBL" id="OGH80795.1"/>
    </source>
</evidence>
<proteinExistence type="inferred from homology"/>
<dbReference type="Pfam" id="PF01431">
    <property type="entry name" value="Peptidase_M13"/>
    <property type="match status" value="1"/>
</dbReference>
<feature type="domain" description="Peptidase M13 N-terminal" evidence="9">
    <location>
        <begin position="25"/>
        <end position="405"/>
    </location>
</feature>
<accession>A0A1F6NA34</accession>
<comment type="cofactor">
    <cofactor evidence="1">
        <name>Zn(2+)</name>
        <dbReference type="ChEBI" id="CHEBI:29105"/>
    </cofactor>
</comment>
<dbReference type="EMBL" id="MFQK01000028">
    <property type="protein sequence ID" value="OGH80795.1"/>
    <property type="molecule type" value="Genomic_DNA"/>
</dbReference>
<dbReference type="GO" id="GO:0004222">
    <property type="term" value="F:metalloendopeptidase activity"/>
    <property type="evidence" value="ECO:0007669"/>
    <property type="project" value="InterPro"/>
</dbReference>
<dbReference type="GO" id="GO:0046872">
    <property type="term" value="F:metal ion binding"/>
    <property type="evidence" value="ECO:0007669"/>
    <property type="project" value="UniProtKB-KW"/>
</dbReference>
<keyword evidence="5" id="KW-0378">Hydrolase</keyword>
<dbReference type="PROSITE" id="PS51885">
    <property type="entry name" value="NEPRILYSIN"/>
    <property type="match status" value="1"/>
</dbReference>
<organism evidence="10 11">
    <name type="scientific">Candidatus Magasanikbacteria bacterium RIFCSPLOWO2_02_FULL_44_11</name>
    <dbReference type="NCBI Taxonomy" id="1798689"/>
    <lineage>
        <taxon>Bacteria</taxon>
        <taxon>Candidatus Magasanikiibacteriota</taxon>
    </lineage>
</organism>
<protein>
    <recommendedName>
        <fullName evidence="12">Peptidase M13</fullName>
    </recommendedName>
</protein>
<comment type="similarity">
    <text evidence="2">Belongs to the peptidase M13 family.</text>
</comment>
<dbReference type="Pfam" id="PF05649">
    <property type="entry name" value="Peptidase_M13_N"/>
    <property type="match status" value="1"/>
</dbReference>
<keyword evidence="3" id="KW-0645">Protease</keyword>
<evidence type="ECO:0000259" key="8">
    <source>
        <dbReference type="Pfam" id="PF01431"/>
    </source>
</evidence>
<dbReference type="InterPro" id="IPR024079">
    <property type="entry name" value="MetalloPept_cat_dom_sf"/>
</dbReference>
<evidence type="ECO:0000256" key="5">
    <source>
        <dbReference type="ARBA" id="ARBA00022801"/>
    </source>
</evidence>
<keyword evidence="4" id="KW-0479">Metal-binding</keyword>
<dbReference type="InterPro" id="IPR018497">
    <property type="entry name" value="Peptidase_M13_C"/>
</dbReference>
<name>A0A1F6NA34_9BACT</name>
<evidence type="ECO:0000256" key="4">
    <source>
        <dbReference type="ARBA" id="ARBA00022723"/>
    </source>
</evidence>
<dbReference type="PANTHER" id="PTHR11733">
    <property type="entry name" value="ZINC METALLOPROTEASE FAMILY M13 NEPRILYSIN-RELATED"/>
    <property type="match status" value="1"/>
</dbReference>
<keyword evidence="7" id="KW-0482">Metalloprotease</keyword>
<dbReference type="Proteomes" id="UP000178726">
    <property type="component" value="Unassembled WGS sequence"/>
</dbReference>
<evidence type="ECO:0000256" key="3">
    <source>
        <dbReference type="ARBA" id="ARBA00022670"/>
    </source>
</evidence>
<dbReference type="PANTHER" id="PTHR11733:SF167">
    <property type="entry name" value="FI17812P1-RELATED"/>
    <property type="match status" value="1"/>
</dbReference>
<dbReference type="GO" id="GO:0016485">
    <property type="term" value="P:protein processing"/>
    <property type="evidence" value="ECO:0007669"/>
    <property type="project" value="TreeGrafter"/>
</dbReference>
<dbReference type="InterPro" id="IPR008753">
    <property type="entry name" value="Peptidase_M13_N"/>
</dbReference>
<dbReference type="SUPFAM" id="SSF55486">
    <property type="entry name" value="Metalloproteases ('zincins'), catalytic domain"/>
    <property type="match status" value="1"/>
</dbReference>
<evidence type="ECO:0000256" key="2">
    <source>
        <dbReference type="ARBA" id="ARBA00007357"/>
    </source>
</evidence>
<dbReference type="PRINTS" id="PR00786">
    <property type="entry name" value="NEPRILYSIN"/>
</dbReference>
<dbReference type="GO" id="GO:0005886">
    <property type="term" value="C:plasma membrane"/>
    <property type="evidence" value="ECO:0007669"/>
    <property type="project" value="TreeGrafter"/>
</dbReference>
<dbReference type="InterPro" id="IPR042089">
    <property type="entry name" value="Peptidase_M13_dom_2"/>
</dbReference>
<evidence type="ECO:0000256" key="6">
    <source>
        <dbReference type="ARBA" id="ARBA00022833"/>
    </source>
</evidence>